<evidence type="ECO:0000313" key="1">
    <source>
        <dbReference type="EMBL" id="QCE04152.1"/>
    </source>
</evidence>
<proteinExistence type="predicted"/>
<sequence>MPLPSPIVPIVEATPPPIMVPAPPPIMVPIPPSVIVPTPPPAMVPTPPPVMVPTPRPPLVPIPPSVMVKYEQGSCVGPSDPNANPITEDTIRTQCWVEVVGGKNKGRVYEACQLAINIGASGSLKHQPSSSTSCVEDVTYLKQRLKARVHNLVLTLLPPSHHVLQQPQSNLTLS</sequence>
<protein>
    <submittedName>
        <fullName evidence="1">Uncharacterized protein</fullName>
    </submittedName>
</protein>
<dbReference type="EMBL" id="CP039352">
    <property type="protein sequence ID" value="QCE04152.1"/>
    <property type="molecule type" value="Genomic_DNA"/>
</dbReference>
<dbReference type="AlphaFoldDB" id="A0A4D6MU82"/>
<gene>
    <name evidence="1" type="ORF">DEO72_LG8g2185</name>
</gene>
<keyword evidence="2" id="KW-1185">Reference proteome</keyword>
<reference evidence="1 2" key="1">
    <citation type="submission" date="2019-04" db="EMBL/GenBank/DDBJ databases">
        <title>An improved genome assembly and genetic linkage map for asparagus bean, Vigna unguiculata ssp. sesquipedialis.</title>
        <authorList>
            <person name="Xia Q."/>
            <person name="Zhang R."/>
            <person name="Dong Y."/>
        </authorList>
    </citation>
    <scope>NUCLEOTIDE SEQUENCE [LARGE SCALE GENOMIC DNA]</scope>
    <source>
        <tissue evidence="1">Leaf</tissue>
    </source>
</reference>
<accession>A0A4D6MU82</accession>
<evidence type="ECO:0000313" key="2">
    <source>
        <dbReference type="Proteomes" id="UP000501690"/>
    </source>
</evidence>
<dbReference type="Proteomes" id="UP000501690">
    <property type="component" value="Linkage Group LG8"/>
</dbReference>
<name>A0A4D6MU82_VIGUN</name>
<organism evidence="1 2">
    <name type="scientific">Vigna unguiculata</name>
    <name type="common">Cowpea</name>
    <dbReference type="NCBI Taxonomy" id="3917"/>
    <lineage>
        <taxon>Eukaryota</taxon>
        <taxon>Viridiplantae</taxon>
        <taxon>Streptophyta</taxon>
        <taxon>Embryophyta</taxon>
        <taxon>Tracheophyta</taxon>
        <taxon>Spermatophyta</taxon>
        <taxon>Magnoliopsida</taxon>
        <taxon>eudicotyledons</taxon>
        <taxon>Gunneridae</taxon>
        <taxon>Pentapetalae</taxon>
        <taxon>rosids</taxon>
        <taxon>fabids</taxon>
        <taxon>Fabales</taxon>
        <taxon>Fabaceae</taxon>
        <taxon>Papilionoideae</taxon>
        <taxon>50 kb inversion clade</taxon>
        <taxon>NPAAA clade</taxon>
        <taxon>indigoferoid/millettioid clade</taxon>
        <taxon>Phaseoleae</taxon>
        <taxon>Vigna</taxon>
    </lineage>
</organism>